<dbReference type="OrthoDB" id="5283415at2759"/>
<feature type="transmembrane region" description="Helical" evidence="6">
    <location>
        <begin position="12"/>
        <end position="33"/>
    </location>
</feature>
<dbReference type="InterPro" id="IPR049326">
    <property type="entry name" value="Rhodopsin_dom_fungi"/>
</dbReference>
<keyword evidence="2 6" id="KW-0812">Transmembrane</keyword>
<gene>
    <name evidence="8" type="ORF">CFIO01_02110</name>
</gene>
<comment type="similarity">
    <text evidence="5">Belongs to the SAT4 family.</text>
</comment>
<feature type="transmembrane region" description="Helical" evidence="6">
    <location>
        <begin position="206"/>
        <end position="228"/>
    </location>
</feature>
<dbReference type="GO" id="GO:0016020">
    <property type="term" value="C:membrane"/>
    <property type="evidence" value="ECO:0007669"/>
    <property type="project" value="UniProtKB-SubCell"/>
</dbReference>
<dbReference type="InterPro" id="IPR052337">
    <property type="entry name" value="SAT4-like"/>
</dbReference>
<organism evidence="8 9">
    <name type="scientific">Colletotrichum fioriniae PJ7</name>
    <dbReference type="NCBI Taxonomy" id="1445577"/>
    <lineage>
        <taxon>Eukaryota</taxon>
        <taxon>Fungi</taxon>
        <taxon>Dikarya</taxon>
        <taxon>Ascomycota</taxon>
        <taxon>Pezizomycotina</taxon>
        <taxon>Sordariomycetes</taxon>
        <taxon>Hypocreomycetidae</taxon>
        <taxon>Glomerellales</taxon>
        <taxon>Glomerellaceae</taxon>
        <taxon>Colletotrichum</taxon>
        <taxon>Colletotrichum acutatum species complex</taxon>
    </lineage>
</organism>
<evidence type="ECO:0000256" key="5">
    <source>
        <dbReference type="ARBA" id="ARBA00038359"/>
    </source>
</evidence>
<feature type="transmembrane region" description="Helical" evidence="6">
    <location>
        <begin position="125"/>
        <end position="148"/>
    </location>
</feature>
<evidence type="ECO:0000256" key="2">
    <source>
        <dbReference type="ARBA" id="ARBA00022692"/>
    </source>
</evidence>
<dbReference type="Proteomes" id="UP000020467">
    <property type="component" value="Unassembled WGS sequence"/>
</dbReference>
<evidence type="ECO:0000256" key="3">
    <source>
        <dbReference type="ARBA" id="ARBA00022989"/>
    </source>
</evidence>
<reference evidence="8 9" key="1">
    <citation type="submission" date="2014-02" db="EMBL/GenBank/DDBJ databases">
        <title>The genome sequence of Colletotrichum fioriniae PJ7.</title>
        <authorList>
            <person name="Baroncelli R."/>
            <person name="Thon M.R."/>
        </authorList>
    </citation>
    <scope>NUCLEOTIDE SEQUENCE [LARGE SCALE GENOMIC DNA]</scope>
    <source>
        <strain evidence="8 9">PJ7</strain>
    </source>
</reference>
<dbReference type="KEGG" id="cfj:CFIO01_02110"/>
<dbReference type="PANTHER" id="PTHR33048:SF160">
    <property type="entry name" value="SAT4 FAMILY MEMBRANE PROTEIN"/>
    <property type="match status" value="1"/>
</dbReference>
<comment type="caution">
    <text evidence="8">The sequence shown here is derived from an EMBL/GenBank/DDBJ whole genome shotgun (WGS) entry which is preliminary data.</text>
</comment>
<evidence type="ECO:0000259" key="7">
    <source>
        <dbReference type="Pfam" id="PF20684"/>
    </source>
</evidence>
<evidence type="ECO:0000313" key="8">
    <source>
        <dbReference type="EMBL" id="EXF79375.1"/>
    </source>
</evidence>
<name>A0A010QRU1_9PEZI</name>
<dbReference type="EMBL" id="JARH01000559">
    <property type="protein sequence ID" value="EXF79375.1"/>
    <property type="molecule type" value="Genomic_DNA"/>
</dbReference>
<sequence>MTEAPTTWLQNLGIAIEVACPTLALITVTLRLYIRIDTRTLGWDVACVCAAMALSIALAIGSIICMKELYIGIHYWDVPLPMNPTTGMTWIYIVGAVYNPILALIKQSVLIFLIRFSGVKDLVRYVVWGTAALNLALMVATFVAVIFQCTPIDKNWKPTLAGSCIQQFSFGISTACLTILTDLVSVGLPFYIFLGLKMQKKRKIGLMIVFMLGIIVTAVSVVRLYFLAKNFTDKSLDANFSLGFCVSSIECNLAIITASAPALWPLVRRWVPQLKSSKDQGYYDHGYHTGQQGWIRTGDGHEGASSTAKGDISLRGINTKYANTVAHSNGSFARDSDEELMKGTGIMRTINFSVSHDNHDPRSVG</sequence>
<protein>
    <submittedName>
        <fullName evidence="8">Integral membrane protein</fullName>
    </submittedName>
</protein>
<accession>A0A010QRU1</accession>
<keyword evidence="3 6" id="KW-1133">Transmembrane helix</keyword>
<keyword evidence="9" id="KW-1185">Reference proteome</keyword>
<feature type="transmembrane region" description="Helical" evidence="6">
    <location>
        <begin position="90"/>
        <end position="113"/>
    </location>
</feature>
<feature type="transmembrane region" description="Helical" evidence="6">
    <location>
        <begin position="168"/>
        <end position="194"/>
    </location>
</feature>
<dbReference type="Pfam" id="PF20684">
    <property type="entry name" value="Fung_rhodopsin"/>
    <property type="match status" value="1"/>
</dbReference>
<feature type="domain" description="Rhodopsin" evidence="7">
    <location>
        <begin position="30"/>
        <end position="269"/>
    </location>
</feature>
<comment type="subcellular location">
    <subcellularLocation>
        <location evidence="1">Membrane</location>
        <topology evidence="1">Multi-pass membrane protein</topology>
    </subcellularLocation>
</comment>
<dbReference type="AlphaFoldDB" id="A0A010QRU1"/>
<dbReference type="eggNOG" id="ENOG502SN0C">
    <property type="taxonomic scope" value="Eukaryota"/>
</dbReference>
<evidence type="ECO:0000256" key="1">
    <source>
        <dbReference type="ARBA" id="ARBA00004141"/>
    </source>
</evidence>
<feature type="transmembrane region" description="Helical" evidence="6">
    <location>
        <begin position="45"/>
        <end position="70"/>
    </location>
</feature>
<keyword evidence="4 6" id="KW-0472">Membrane</keyword>
<dbReference type="PANTHER" id="PTHR33048">
    <property type="entry name" value="PTH11-LIKE INTEGRAL MEMBRANE PROTEIN (AFU_ORTHOLOGUE AFUA_5G11245)"/>
    <property type="match status" value="1"/>
</dbReference>
<dbReference type="HOGENOM" id="CLU_028200_29_1_1"/>
<evidence type="ECO:0000256" key="6">
    <source>
        <dbReference type="SAM" id="Phobius"/>
    </source>
</evidence>
<evidence type="ECO:0000313" key="9">
    <source>
        <dbReference type="Proteomes" id="UP000020467"/>
    </source>
</evidence>
<evidence type="ECO:0000256" key="4">
    <source>
        <dbReference type="ARBA" id="ARBA00023136"/>
    </source>
</evidence>
<proteinExistence type="inferred from homology"/>